<keyword evidence="4" id="KW-0472">Membrane</keyword>
<evidence type="ECO:0000313" key="6">
    <source>
        <dbReference type="Proteomes" id="UP000023775"/>
    </source>
</evidence>
<accession>N9U5E7</accession>
<dbReference type="RefSeq" id="WP_005346148.1">
    <property type="nucleotide sequence ID" value="NZ_APVG01000002.1"/>
</dbReference>
<evidence type="ECO:0000256" key="3">
    <source>
        <dbReference type="ARBA" id="ARBA00022989"/>
    </source>
</evidence>
<evidence type="ECO:0000256" key="4">
    <source>
        <dbReference type="ARBA" id="ARBA00023136"/>
    </source>
</evidence>
<proteinExistence type="predicted"/>
<comment type="caution">
    <text evidence="5">The sequence shown here is derived from an EMBL/GenBank/DDBJ whole genome shotgun (WGS) entry which is preliminary data.</text>
</comment>
<gene>
    <name evidence="5" type="ORF">G114_01149</name>
</gene>
<protein>
    <submittedName>
        <fullName evidence="5">Uncharacterized protein</fullName>
    </submittedName>
</protein>
<dbReference type="NCBIfam" id="TIGR01352">
    <property type="entry name" value="tonB_Cterm"/>
    <property type="match status" value="1"/>
</dbReference>
<dbReference type="GO" id="GO:0016020">
    <property type="term" value="C:membrane"/>
    <property type="evidence" value="ECO:0007669"/>
    <property type="project" value="UniProtKB-SubCell"/>
</dbReference>
<name>N9U5E7_9GAMM</name>
<evidence type="ECO:0000256" key="2">
    <source>
        <dbReference type="ARBA" id="ARBA00022692"/>
    </source>
</evidence>
<reference evidence="5 6" key="1">
    <citation type="journal article" date="2013" name="Genome Announc.">
        <title>Draft Genome Sequence of the Aeromonas diversa Type Strain.</title>
        <authorList>
            <person name="Farfan M."/>
            <person name="Spataro N."/>
            <person name="Sanglas A."/>
            <person name="Albarral V."/>
            <person name="Loren J.G."/>
            <person name="Bosch E."/>
            <person name="Fuste M.C."/>
        </authorList>
    </citation>
    <scope>NUCLEOTIDE SEQUENCE [LARGE SCALE GENOMIC DNA]</scope>
    <source>
        <strain evidence="5 6">2478-85</strain>
    </source>
</reference>
<evidence type="ECO:0000313" key="5">
    <source>
        <dbReference type="EMBL" id="ENY73620.1"/>
    </source>
</evidence>
<keyword evidence="6" id="KW-1185">Reference proteome</keyword>
<dbReference type="EMBL" id="APVG01000002">
    <property type="protein sequence ID" value="ENY73620.1"/>
    <property type="molecule type" value="Genomic_DNA"/>
</dbReference>
<dbReference type="InterPro" id="IPR006260">
    <property type="entry name" value="TonB/TolA_C"/>
</dbReference>
<keyword evidence="2" id="KW-0812">Transmembrane</keyword>
<dbReference type="Gene3D" id="3.30.1150.10">
    <property type="match status" value="1"/>
</dbReference>
<dbReference type="Proteomes" id="UP000023775">
    <property type="component" value="Unassembled WGS sequence"/>
</dbReference>
<organism evidence="5 6">
    <name type="scientific">Aeromonas diversa CDC 2478-85</name>
    <dbReference type="NCBI Taxonomy" id="1268237"/>
    <lineage>
        <taxon>Bacteria</taxon>
        <taxon>Pseudomonadati</taxon>
        <taxon>Pseudomonadota</taxon>
        <taxon>Gammaproteobacteria</taxon>
        <taxon>Aeromonadales</taxon>
        <taxon>Aeromonadaceae</taxon>
        <taxon>Aeromonas</taxon>
    </lineage>
</organism>
<comment type="subcellular location">
    <subcellularLocation>
        <location evidence="1">Membrane</location>
        <topology evidence="1">Single-pass membrane protein</topology>
    </subcellularLocation>
</comment>
<dbReference type="PATRIC" id="fig|1268237.3.peg.230"/>
<dbReference type="PROSITE" id="PS51257">
    <property type="entry name" value="PROKAR_LIPOPROTEIN"/>
    <property type="match status" value="1"/>
</dbReference>
<keyword evidence="3" id="KW-1133">Transmembrane helix</keyword>
<dbReference type="SUPFAM" id="SSF74653">
    <property type="entry name" value="TolA/TonB C-terminal domain"/>
    <property type="match status" value="1"/>
</dbReference>
<evidence type="ECO:0000256" key="1">
    <source>
        <dbReference type="ARBA" id="ARBA00004167"/>
    </source>
</evidence>
<dbReference type="Pfam" id="PF13103">
    <property type="entry name" value="TonB_2"/>
    <property type="match status" value="1"/>
</dbReference>
<dbReference type="AlphaFoldDB" id="N9U5E7"/>
<sequence length="130" mass="14270">MKLPPLFAILAMLSGCGTPIPHDPPQVTPAQEAPSCPMEKKLCEWGNNTMRLWQSNLWVKKGYFGHSVRLSITLDPLGRVSQRKITWSSGNKGLEEAALAAIDKSPVIDVSSLTPAEFDMVKKIELNVTP</sequence>
<dbReference type="OrthoDB" id="9864136at2"/>